<keyword evidence="4" id="KW-1185">Reference proteome</keyword>
<protein>
    <submittedName>
        <fullName evidence="3">Uncharacterized protein</fullName>
    </submittedName>
</protein>
<sequence>MPQCLPPAAAVSRAALLACILLFFTTPAHSTAIQPGDCVTLTHNFGAVDFTYTAAFSSPDNLPADCTFQLSSLYMKGTCSSERNNEGTGCSNGISGSEVDSNSCEAVFADAPSNALHTPSIPGTQETFDSGSLCNTYYSIGYFFATYNCTSEPLAGPTPLQFNVDIASNGNGGCSGTSWSRYLIAVVFTFIAIGLFSFVFLQCARRRRRAAQPAVVQLAPPSGGGQAGGGGYYSGSAAYGADVPPSYAGAWGGAQGGYSAPAGYPPGGAGGPGYGPSGFAPQPQPYFPPPMSTVTLGQPVEDSSGGPEAGMPLPSAAGNRTVWFSAESLKRAVHAAKREPCPHFSCLPCRRSCCGLLLLLTPVTLAEDLSSVTTAAILPGQCIALTHEFDETYLKYTVNFGSFSDLPPGCLLRLSGLYMQGACSSERNNGKRGCSTSTGSEVGPSFCRAVFADAPSDALHTPPVPTTSFIKFDAGTLHAAAFKTGYVFAAYNCTNATAAGEASTALEFDVVVTMEALVQSLRAHAKAMGKFQPDPAPLEPWERQLSEAVSGQTSLGSFGCEADAARAVDAGLLARDGLAAAPMLAFPLATYVASLSPQLFLEALQQGLLQLPTAAAHPQPTDQPPAAYAPIAGTTRRSAACCRLCRSLWRAKPP</sequence>
<keyword evidence="1" id="KW-1133">Transmembrane helix</keyword>
<feature type="signal peptide" evidence="2">
    <location>
        <begin position="1"/>
        <end position="30"/>
    </location>
</feature>
<reference evidence="3" key="1">
    <citation type="journal article" date="2019" name="Plant J.">
        <title>Chlorella vulgaris genome assembly and annotation reveals the molecular basis for metabolic acclimation to high light conditions.</title>
        <authorList>
            <person name="Cecchin M."/>
            <person name="Marcolungo L."/>
            <person name="Rossato M."/>
            <person name="Girolomoni L."/>
            <person name="Cosentino E."/>
            <person name="Cuine S."/>
            <person name="Li-Beisson Y."/>
            <person name="Delledonne M."/>
            <person name="Ballottari M."/>
        </authorList>
    </citation>
    <scope>NUCLEOTIDE SEQUENCE</scope>
    <source>
        <strain evidence="3">211/11P</strain>
    </source>
</reference>
<keyword evidence="1" id="KW-0472">Membrane</keyword>
<organism evidence="3 4">
    <name type="scientific">Chlorella vulgaris</name>
    <name type="common">Green alga</name>
    <dbReference type="NCBI Taxonomy" id="3077"/>
    <lineage>
        <taxon>Eukaryota</taxon>
        <taxon>Viridiplantae</taxon>
        <taxon>Chlorophyta</taxon>
        <taxon>core chlorophytes</taxon>
        <taxon>Trebouxiophyceae</taxon>
        <taxon>Chlorellales</taxon>
        <taxon>Chlorellaceae</taxon>
        <taxon>Chlorella clade</taxon>
        <taxon>Chlorella</taxon>
    </lineage>
</organism>
<dbReference type="EMBL" id="SIDB01000013">
    <property type="protein sequence ID" value="KAI3424066.1"/>
    <property type="molecule type" value="Genomic_DNA"/>
</dbReference>
<dbReference type="AlphaFoldDB" id="A0A9D4TF78"/>
<proteinExistence type="predicted"/>
<comment type="caution">
    <text evidence="3">The sequence shown here is derived from an EMBL/GenBank/DDBJ whole genome shotgun (WGS) entry which is preliminary data.</text>
</comment>
<feature type="chain" id="PRO_5039235445" evidence="2">
    <location>
        <begin position="31"/>
        <end position="654"/>
    </location>
</feature>
<accession>A0A9D4TF78</accession>
<evidence type="ECO:0000313" key="3">
    <source>
        <dbReference type="EMBL" id="KAI3424066.1"/>
    </source>
</evidence>
<keyword evidence="1" id="KW-0812">Transmembrane</keyword>
<evidence type="ECO:0000256" key="1">
    <source>
        <dbReference type="SAM" id="Phobius"/>
    </source>
</evidence>
<evidence type="ECO:0000313" key="4">
    <source>
        <dbReference type="Proteomes" id="UP001055712"/>
    </source>
</evidence>
<gene>
    <name evidence="3" type="ORF">D9Q98_009429</name>
</gene>
<name>A0A9D4TF78_CHLVU</name>
<evidence type="ECO:0000256" key="2">
    <source>
        <dbReference type="SAM" id="SignalP"/>
    </source>
</evidence>
<reference evidence="3" key="2">
    <citation type="submission" date="2020-11" db="EMBL/GenBank/DDBJ databases">
        <authorList>
            <person name="Cecchin M."/>
            <person name="Marcolungo L."/>
            <person name="Rossato M."/>
            <person name="Girolomoni L."/>
            <person name="Cosentino E."/>
            <person name="Cuine S."/>
            <person name="Li-Beisson Y."/>
            <person name="Delledonne M."/>
            <person name="Ballottari M."/>
        </authorList>
    </citation>
    <scope>NUCLEOTIDE SEQUENCE</scope>
    <source>
        <strain evidence="3">211/11P</strain>
        <tissue evidence="3">Whole cell</tissue>
    </source>
</reference>
<dbReference type="Proteomes" id="UP001055712">
    <property type="component" value="Unassembled WGS sequence"/>
</dbReference>
<keyword evidence="2" id="KW-0732">Signal</keyword>
<feature type="transmembrane region" description="Helical" evidence="1">
    <location>
        <begin position="179"/>
        <end position="201"/>
    </location>
</feature>